<protein>
    <submittedName>
        <fullName evidence="1">Uncharacterized protein</fullName>
    </submittedName>
</protein>
<dbReference type="EMBL" id="CADEAL010003961">
    <property type="protein sequence ID" value="CAB1448001.1"/>
    <property type="molecule type" value="Genomic_DNA"/>
</dbReference>
<sequence length="126" mass="13438">MTELAALHWGMTAAQASQAWCLSAPCRCQSRLPVPRPRLAWHPSSLDGGCCAAEAGGVGPVDFKTHFFFPRESFSGLKLSRSAPSLGPALHPLPTQLHPFIKEPMGTRKLIVCPGIPAPLPAEPTC</sequence>
<evidence type="ECO:0000313" key="2">
    <source>
        <dbReference type="Proteomes" id="UP001153269"/>
    </source>
</evidence>
<comment type="caution">
    <text evidence="1">The sequence shown here is derived from an EMBL/GenBank/DDBJ whole genome shotgun (WGS) entry which is preliminary data.</text>
</comment>
<organism evidence="1 2">
    <name type="scientific">Pleuronectes platessa</name>
    <name type="common">European plaice</name>
    <dbReference type="NCBI Taxonomy" id="8262"/>
    <lineage>
        <taxon>Eukaryota</taxon>
        <taxon>Metazoa</taxon>
        <taxon>Chordata</taxon>
        <taxon>Craniata</taxon>
        <taxon>Vertebrata</taxon>
        <taxon>Euteleostomi</taxon>
        <taxon>Actinopterygii</taxon>
        <taxon>Neopterygii</taxon>
        <taxon>Teleostei</taxon>
        <taxon>Neoteleostei</taxon>
        <taxon>Acanthomorphata</taxon>
        <taxon>Carangaria</taxon>
        <taxon>Pleuronectiformes</taxon>
        <taxon>Pleuronectoidei</taxon>
        <taxon>Pleuronectidae</taxon>
        <taxon>Pleuronectes</taxon>
    </lineage>
</organism>
<keyword evidence="2" id="KW-1185">Reference proteome</keyword>
<reference evidence="1" key="1">
    <citation type="submission" date="2020-03" db="EMBL/GenBank/DDBJ databases">
        <authorList>
            <person name="Weist P."/>
        </authorList>
    </citation>
    <scope>NUCLEOTIDE SEQUENCE</scope>
</reference>
<gene>
    <name evidence="1" type="ORF">PLEPLA_LOCUS35665</name>
</gene>
<name>A0A9N7Z1M8_PLEPL</name>
<dbReference type="Proteomes" id="UP001153269">
    <property type="component" value="Unassembled WGS sequence"/>
</dbReference>
<accession>A0A9N7Z1M8</accession>
<evidence type="ECO:0000313" key="1">
    <source>
        <dbReference type="EMBL" id="CAB1448001.1"/>
    </source>
</evidence>
<proteinExistence type="predicted"/>
<dbReference type="AlphaFoldDB" id="A0A9N7Z1M8"/>